<feature type="non-terminal residue" evidence="1">
    <location>
        <position position="1"/>
    </location>
</feature>
<dbReference type="SUPFAM" id="SSF58069">
    <property type="entry name" value="Virus ectodomain"/>
    <property type="match status" value="1"/>
</dbReference>
<sequence length="55" mass="6057">LLNHHKAVLEIVTNMTSDALTVLAKQNSKIRTAVYQNQFSLDHLLAQEGGVCGKH</sequence>
<protein>
    <submittedName>
        <fullName evidence="1">ENR1 protein</fullName>
    </submittedName>
</protein>
<comment type="caution">
    <text evidence="1">The sequence shown here is derived from an EMBL/GenBank/DDBJ whole genome shotgun (WGS) entry which is preliminary data.</text>
</comment>
<dbReference type="EMBL" id="WBNM01018049">
    <property type="protein sequence ID" value="NXP74914.1"/>
    <property type="molecule type" value="Genomic_DNA"/>
</dbReference>
<reference evidence="1" key="1">
    <citation type="submission" date="2019-09" db="EMBL/GenBank/DDBJ databases">
        <title>Bird 10,000 Genomes (B10K) Project - Family phase.</title>
        <authorList>
            <person name="Zhang G."/>
        </authorList>
    </citation>
    <scope>NUCLEOTIDE SEQUENCE</scope>
    <source>
        <strain evidence="1">B10K-DU-001-30</strain>
        <tissue evidence="1">Muscle</tissue>
    </source>
</reference>
<dbReference type="Gene3D" id="1.10.287.210">
    <property type="match status" value="1"/>
</dbReference>
<evidence type="ECO:0000313" key="2">
    <source>
        <dbReference type="Proteomes" id="UP000611227"/>
    </source>
</evidence>
<dbReference type="Proteomes" id="UP000611227">
    <property type="component" value="Unassembled WGS sequence"/>
</dbReference>
<keyword evidence="2" id="KW-1185">Reference proteome</keyword>
<organism evidence="1 2">
    <name type="scientific">Ramphastos sulfuratus</name>
    <dbReference type="NCBI Taxonomy" id="322582"/>
    <lineage>
        <taxon>Eukaryota</taxon>
        <taxon>Metazoa</taxon>
        <taxon>Chordata</taxon>
        <taxon>Craniata</taxon>
        <taxon>Vertebrata</taxon>
        <taxon>Euteleostomi</taxon>
        <taxon>Archelosauria</taxon>
        <taxon>Archosauria</taxon>
        <taxon>Dinosauria</taxon>
        <taxon>Saurischia</taxon>
        <taxon>Theropoda</taxon>
        <taxon>Coelurosauria</taxon>
        <taxon>Aves</taxon>
        <taxon>Neognathae</taxon>
        <taxon>Neoaves</taxon>
        <taxon>Telluraves</taxon>
        <taxon>Coraciimorphae</taxon>
        <taxon>Piciformes</taxon>
        <taxon>Ramphastidae</taxon>
        <taxon>Ramphastos</taxon>
    </lineage>
</organism>
<evidence type="ECO:0000313" key="1">
    <source>
        <dbReference type="EMBL" id="NXP74914.1"/>
    </source>
</evidence>
<accession>A0A852C2S5</accession>
<gene>
    <name evidence="1" type="primary">Erv31_2</name>
    <name evidence="1" type="ORF">RAMSUL_R15000</name>
</gene>
<dbReference type="AlphaFoldDB" id="A0A852C2S5"/>
<name>A0A852C2S5_9PICI</name>
<proteinExistence type="predicted"/>
<feature type="non-terminal residue" evidence="1">
    <location>
        <position position="55"/>
    </location>
</feature>